<evidence type="ECO:0000256" key="13">
    <source>
        <dbReference type="ARBA" id="ARBA00023136"/>
    </source>
</evidence>
<dbReference type="Gene3D" id="1.10.287.130">
    <property type="match status" value="1"/>
</dbReference>
<evidence type="ECO:0000256" key="9">
    <source>
        <dbReference type="ARBA" id="ARBA00022777"/>
    </source>
</evidence>
<dbReference type="InterPro" id="IPR036097">
    <property type="entry name" value="HisK_dim/P_sf"/>
</dbReference>
<keyword evidence="17" id="KW-1185">Reference proteome</keyword>
<evidence type="ECO:0000259" key="15">
    <source>
        <dbReference type="PROSITE" id="PS50109"/>
    </source>
</evidence>
<protein>
    <recommendedName>
        <fullName evidence="3">histidine kinase</fullName>
        <ecNumber evidence="3">2.7.13.3</ecNumber>
    </recommendedName>
</protein>
<name>A0A942TGI4_9BACI</name>
<evidence type="ECO:0000256" key="3">
    <source>
        <dbReference type="ARBA" id="ARBA00012438"/>
    </source>
</evidence>
<keyword evidence="4" id="KW-1003">Cell membrane</keyword>
<dbReference type="InterPro" id="IPR029151">
    <property type="entry name" value="Sensor-like_sf"/>
</dbReference>
<dbReference type="InterPro" id="IPR003594">
    <property type="entry name" value="HATPase_dom"/>
</dbReference>
<dbReference type="Pfam" id="PF00512">
    <property type="entry name" value="HisKA"/>
    <property type="match status" value="1"/>
</dbReference>
<dbReference type="Proteomes" id="UP000681414">
    <property type="component" value="Unassembled WGS sequence"/>
</dbReference>
<keyword evidence="8" id="KW-0547">Nucleotide-binding</keyword>
<dbReference type="InterPro" id="IPR004358">
    <property type="entry name" value="Sig_transdc_His_kin-like_C"/>
</dbReference>
<evidence type="ECO:0000256" key="11">
    <source>
        <dbReference type="ARBA" id="ARBA00022989"/>
    </source>
</evidence>
<proteinExistence type="predicted"/>
<dbReference type="SUPFAM" id="SSF103190">
    <property type="entry name" value="Sensory domain-like"/>
    <property type="match status" value="1"/>
</dbReference>
<dbReference type="InterPro" id="IPR005467">
    <property type="entry name" value="His_kinase_dom"/>
</dbReference>
<dbReference type="PROSITE" id="PS50109">
    <property type="entry name" value="HIS_KIN"/>
    <property type="match status" value="1"/>
</dbReference>
<evidence type="ECO:0000256" key="6">
    <source>
        <dbReference type="ARBA" id="ARBA00022679"/>
    </source>
</evidence>
<sequence length="509" mass="58219">MVQKSNILRHARKWTIYLLITLLPSIVISYFLTEHEKQNILTKYHMKASQCAKIHASNLNNFIGETVGRLEMLSTLINTQHDDLDNIYEILKETHEQDDRFSGLYLVDLNGDFVVSTNPLNHYVNVSDREYFQESLKTGETTFSQTHIGRVSKRAIITAATPVSRETLTKGVLLVSIRLDEVEKSIKNILKDEIIIVKNETGKTEIETSTPIPNEHYIEDSTEVAHIPWTITAKVINDEADSFWNIFFYYFVIVMFIINLLYLVVFYFLLHKKEKIEKEQIEHQKLELLAKLAASTAHEIRNPLTGIKGLISLLSEENHDQKSQFYFGVIQNEITRINAIVSELLLLGRPTAYTFEICDANNVVKEIVPIIQSEANFSNVELCVKYSEQKLPLSCVKDQIKQVLLNLTKNSLHAMELEEKGKLTIELEKVHDDCVIQVIDNGKGIPRDKLDQVFSPFFTMDEDGSGLGLTVCKRIIDSHDGTITIQSIENKGTHIEIRLPLHKLIKELE</sequence>
<evidence type="ECO:0000256" key="8">
    <source>
        <dbReference type="ARBA" id="ARBA00022741"/>
    </source>
</evidence>
<dbReference type="EMBL" id="JAGYPG010000002">
    <property type="protein sequence ID" value="MBS4196152.1"/>
    <property type="molecule type" value="Genomic_DNA"/>
</dbReference>
<dbReference type="CDD" id="cd00082">
    <property type="entry name" value="HisKA"/>
    <property type="match status" value="1"/>
</dbReference>
<feature type="domain" description="Histidine kinase" evidence="15">
    <location>
        <begin position="295"/>
        <end position="503"/>
    </location>
</feature>
<dbReference type="Gene3D" id="3.30.565.10">
    <property type="entry name" value="Histidine kinase-like ATPase, C-terminal domain"/>
    <property type="match status" value="1"/>
</dbReference>
<dbReference type="GO" id="GO:0005886">
    <property type="term" value="C:plasma membrane"/>
    <property type="evidence" value="ECO:0007669"/>
    <property type="project" value="UniProtKB-SubCell"/>
</dbReference>
<dbReference type="InterPro" id="IPR036890">
    <property type="entry name" value="HATPase_C_sf"/>
</dbReference>
<evidence type="ECO:0000256" key="4">
    <source>
        <dbReference type="ARBA" id="ARBA00022475"/>
    </source>
</evidence>
<dbReference type="InterPro" id="IPR003661">
    <property type="entry name" value="HisK_dim/P_dom"/>
</dbReference>
<dbReference type="InterPro" id="IPR033479">
    <property type="entry name" value="dCache_1"/>
</dbReference>
<evidence type="ECO:0000256" key="1">
    <source>
        <dbReference type="ARBA" id="ARBA00000085"/>
    </source>
</evidence>
<keyword evidence="11 14" id="KW-1133">Transmembrane helix</keyword>
<dbReference type="SMART" id="SM00388">
    <property type="entry name" value="HisKA"/>
    <property type="match status" value="1"/>
</dbReference>
<dbReference type="SUPFAM" id="SSF55874">
    <property type="entry name" value="ATPase domain of HSP90 chaperone/DNA topoisomerase II/histidine kinase"/>
    <property type="match status" value="1"/>
</dbReference>
<evidence type="ECO:0000313" key="16">
    <source>
        <dbReference type="EMBL" id="MBS4196152.1"/>
    </source>
</evidence>
<dbReference type="SMART" id="SM00387">
    <property type="entry name" value="HATPase_c"/>
    <property type="match status" value="1"/>
</dbReference>
<keyword evidence="6" id="KW-0808">Transferase</keyword>
<evidence type="ECO:0000256" key="7">
    <source>
        <dbReference type="ARBA" id="ARBA00022692"/>
    </source>
</evidence>
<dbReference type="SUPFAM" id="SSF47384">
    <property type="entry name" value="Homodimeric domain of signal transducing histidine kinase"/>
    <property type="match status" value="1"/>
</dbReference>
<keyword evidence="12" id="KW-0902">Two-component regulatory system</keyword>
<dbReference type="Gene3D" id="3.30.450.20">
    <property type="entry name" value="PAS domain"/>
    <property type="match status" value="2"/>
</dbReference>
<dbReference type="EC" id="2.7.13.3" evidence="3"/>
<accession>A0A942TGI4</accession>
<organism evidence="16 17">
    <name type="scientific">Lederbergia citri</name>
    <dbReference type="NCBI Taxonomy" id="2833580"/>
    <lineage>
        <taxon>Bacteria</taxon>
        <taxon>Bacillati</taxon>
        <taxon>Bacillota</taxon>
        <taxon>Bacilli</taxon>
        <taxon>Bacillales</taxon>
        <taxon>Bacillaceae</taxon>
        <taxon>Lederbergia</taxon>
    </lineage>
</organism>
<dbReference type="GO" id="GO:0000155">
    <property type="term" value="F:phosphorelay sensor kinase activity"/>
    <property type="evidence" value="ECO:0007669"/>
    <property type="project" value="InterPro"/>
</dbReference>
<dbReference type="PANTHER" id="PTHR43065">
    <property type="entry name" value="SENSOR HISTIDINE KINASE"/>
    <property type="match status" value="1"/>
</dbReference>
<feature type="transmembrane region" description="Helical" evidence="14">
    <location>
        <begin position="14"/>
        <end position="32"/>
    </location>
</feature>
<evidence type="ECO:0000313" key="17">
    <source>
        <dbReference type="Proteomes" id="UP000681414"/>
    </source>
</evidence>
<keyword evidence="9 16" id="KW-0418">Kinase</keyword>
<dbReference type="CDD" id="cd00075">
    <property type="entry name" value="HATPase"/>
    <property type="match status" value="1"/>
</dbReference>
<comment type="catalytic activity">
    <reaction evidence="1">
        <text>ATP + protein L-histidine = ADP + protein N-phospho-L-histidine.</text>
        <dbReference type="EC" id="2.7.13.3"/>
    </reaction>
</comment>
<keyword evidence="13 14" id="KW-0472">Membrane</keyword>
<dbReference type="AlphaFoldDB" id="A0A942TGI4"/>
<dbReference type="PANTHER" id="PTHR43065:SF10">
    <property type="entry name" value="PEROXIDE STRESS-ACTIVATED HISTIDINE KINASE MAK3"/>
    <property type="match status" value="1"/>
</dbReference>
<dbReference type="PRINTS" id="PR00344">
    <property type="entry name" value="BCTRLSENSOR"/>
</dbReference>
<evidence type="ECO:0000256" key="10">
    <source>
        <dbReference type="ARBA" id="ARBA00022840"/>
    </source>
</evidence>
<dbReference type="Pfam" id="PF02743">
    <property type="entry name" value="dCache_1"/>
    <property type="match status" value="1"/>
</dbReference>
<comment type="caution">
    <text evidence="16">The sequence shown here is derived from an EMBL/GenBank/DDBJ whole genome shotgun (WGS) entry which is preliminary data.</text>
</comment>
<keyword evidence="10" id="KW-0067">ATP-binding</keyword>
<dbReference type="CDD" id="cd12914">
    <property type="entry name" value="PDC1_DGC_like"/>
    <property type="match status" value="1"/>
</dbReference>
<dbReference type="GO" id="GO:0005524">
    <property type="term" value="F:ATP binding"/>
    <property type="evidence" value="ECO:0007669"/>
    <property type="project" value="UniProtKB-KW"/>
</dbReference>
<evidence type="ECO:0000256" key="12">
    <source>
        <dbReference type="ARBA" id="ARBA00023012"/>
    </source>
</evidence>
<reference evidence="16 17" key="1">
    <citation type="submission" date="2021-05" db="EMBL/GenBank/DDBJ databases">
        <title>Novel Bacillus species.</title>
        <authorList>
            <person name="Liu G."/>
        </authorList>
    </citation>
    <scope>NUCLEOTIDE SEQUENCE [LARGE SCALE GENOMIC DNA]</scope>
    <source>
        <strain evidence="17">FJAT-49780</strain>
    </source>
</reference>
<feature type="transmembrane region" description="Helical" evidence="14">
    <location>
        <begin position="247"/>
        <end position="270"/>
    </location>
</feature>
<keyword evidence="5" id="KW-0597">Phosphoprotein</keyword>
<dbReference type="RefSeq" id="WP_213125308.1">
    <property type="nucleotide sequence ID" value="NZ_JAGYPG010000002.1"/>
</dbReference>
<evidence type="ECO:0000256" key="2">
    <source>
        <dbReference type="ARBA" id="ARBA00004651"/>
    </source>
</evidence>
<comment type="subcellular location">
    <subcellularLocation>
        <location evidence="2">Cell membrane</location>
        <topology evidence="2">Multi-pass membrane protein</topology>
    </subcellularLocation>
</comment>
<gene>
    <name evidence="16" type="ORF">KHA97_13880</name>
</gene>
<dbReference type="Pfam" id="PF02518">
    <property type="entry name" value="HATPase_c"/>
    <property type="match status" value="1"/>
</dbReference>
<keyword evidence="7 14" id="KW-0812">Transmembrane</keyword>
<evidence type="ECO:0000256" key="5">
    <source>
        <dbReference type="ARBA" id="ARBA00022553"/>
    </source>
</evidence>
<evidence type="ECO:0000256" key="14">
    <source>
        <dbReference type="SAM" id="Phobius"/>
    </source>
</evidence>